<keyword evidence="3 5" id="KW-0653">Protein transport</keyword>
<keyword evidence="5" id="KW-0143">Chaperone</keyword>
<comment type="function">
    <text evidence="5">One of the proteins required for the normal export of preproteins out of the cell cytoplasm. It is a molecular chaperone that binds to a subset of precursor proteins, maintaining them in a translocation-competent state. It also specifically binds to its receptor SecA.</text>
</comment>
<dbReference type="InterPro" id="IPR035958">
    <property type="entry name" value="SecB-like_sf"/>
</dbReference>
<keyword evidence="5" id="KW-0963">Cytoplasm</keyword>
<evidence type="ECO:0000256" key="2">
    <source>
        <dbReference type="ARBA" id="ARBA00022448"/>
    </source>
</evidence>
<evidence type="ECO:0000256" key="1">
    <source>
        <dbReference type="ARBA" id="ARBA00009990"/>
    </source>
</evidence>
<comment type="subunit">
    <text evidence="5">Homotetramer, a dimer of dimers. One homotetramer interacts with 1 SecA dimer.</text>
</comment>
<organism evidence="6 7">
    <name type="scientific">Hydrogenovibrio crunogenus</name>
    <dbReference type="NCBI Taxonomy" id="39765"/>
    <lineage>
        <taxon>Bacteria</taxon>
        <taxon>Pseudomonadati</taxon>
        <taxon>Pseudomonadota</taxon>
        <taxon>Gammaproteobacteria</taxon>
        <taxon>Thiotrichales</taxon>
        <taxon>Piscirickettsiaceae</taxon>
        <taxon>Hydrogenovibrio</taxon>
    </lineage>
</organism>
<comment type="subcellular location">
    <subcellularLocation>
        <location evidence="5">Cytoplasm</location>
    </subcellularLocation>
</comment>
<keyword evidence="2 5" id="KW-0813">Transport</keyword>
<dbReference type="InterPro" id="IPR003708">
    <property type="entry name" value="SecB"/>
</dbReference>
<gene>
    <name evidence="5 6" type="primary">secB</name>
    <name evidence="6" type="ORF">GHNINEIG_02069</name>
</gene>
<keyword evidence="4 5" id="KW-0811">Translocation</keyword>
<dbReference type="SUPFAM" id="SSF54611">
    <property type="entry name" value="SecB-like"/>
    <property type="match status" value="1"/>
</dbReference>
<dbReference type="Gene3D" id="3.10.420.10">
    <property type="entry name" value="SecB-like"/>
    <property type="match status" value="1"/>
</dbReference>
<dbReference type="GO" id="GO:0006457">
    <property type="term" value="P:protein folding"/>
    <property type="evidence" value="ECO:0007669"/>
    <property type="project" value="UniProtKB-UniRule"/>
</dbReference>
<name>A0A4V1C932_9GAMM</name>
<keyword evidence="7" id="KW-1185">Reference proteome</keyword>
<evidence type="ECO:0000256" key="3">
    <source>
        <dbReference type="ARBA" id="ARBA00022927"/>
    </source>
</evidence>
<reference evidence="6 7" key="1">
    <citation type="submission" date="2018-08" db="EMBL/GenBank/DDBJ databases">
        <title>Horizontal acquisition of hydrogen conversion ability and other habitat adaptations in Hydrogenovibrio crunogenus strains.</title>
        <authorList>
            <person name="Gonnella G."/>
            <person name="Adam N."/>
            <person name="Perner M."/>
        </authorList>
    </citation>
    <scope>NUCLEOTIDE SEQUENCE [LARGE SCALE GENOMIC DNA]</scope>
    <source>
        <strain evidence="6 7">SP-41</strain>
    </source>
</reference>
<dbReference type="PANTHER" id="PTHR36918">
    <property type="match status" value="1"/>
</dbReference>
<evidence type="ECO:0000313" key="7">
    <source>
        <dbReference type="Proteomes" id="UP000296201"/>
    </source>
</evidence>
<dbReference type="HAMAP" id="MF_00821">
    <property type="entry name" value="SecB"/>
    <property type="match status" value="1"/>
</dbReference>
<dbReference type="EMBL" id="CP032096">
    <property type="protein sequence ID" value="QBZ83994.1"/>
    <property type="molecule type" value="Genomic_DNA"/>
</dbReference>
<protein>
    <recommendedName>
        <fullName evidence="5">Protein-export protein SecB</fullName>
    </recommendedName>
</protein>
<dbReference type="NCBIfam" id="NF004393">
    <property type="entry name" value="PRK05751.1-4"/>
    <property type="match status" value="1"/>
</dbReference>
<dbReference type="GO" id="GO:0051082">
    <property type="term" value="F:unfolded protein binding"/>
    <property type="evidence" value="ECO:0007669"/>
    <property type="project" value="InterPro"/>
</dbReference>
<dbReference type="Pfam" id="PF02556">
    <property type="entry name" value="SecB"/>
    <property type="match status" value="1"/>
</dbReference>
<comment type="similarity">
    <text evidence="1 5">Belongs to the SecB family.</text>
</comment>
<evidence type="ECO:0000313" key="6">
    <source>
        <dbReference type="EMBL" id="QBZ83994.1"/>
    </source>
</evidence>
<dbReference type="NCBIfam" id="TIGR00809">
    <property type="entry name" value="secB"/>
    <property type="match status" value="1"/>
</dbReference>
<dbReference type="RefSeq" id="WP_135796567.1">
    <property type="nucleotide sequence ID" value="NZ_CP032096.1"/>
</dbReference>
<dbReference type="PANTHER" id="PTHR36918:SF1">
    <property type="entry name" value="PROTEIN-EXPORT PROTEIN SECB"/>
    <property type="match status" value="1"/>
</dbReference>
<dbReference type="Proteomes" id="UP000296201">
    <property type="component" value="Chromosome"/>
</dbReference>
<dbReference type="AlphaFoldDB" id="A0A4V1C932"/>
<proteinExistence type="inferred from homology"/>
<dbReference type="GO" id="GO:0015031">
    <property type="term" value="P:protein transport"/>
    <property type="evidence" value="ECO:0007669"/>
    <property type="project" value="UniProtKB-UniRule"/>
</dbReference>
<dbReference type="PRINTS" id="PR01594">
    <property type="entry name" value="SECBCHAPRONE"/>
</dbReference>
<dbReference type="OrthoDB" id="9795145at2"/>
<accession>A0A4V1C932</accession>
<dbReference type="GO" id="GO:0005737">
    <property type="term" value="C:cytoplasm"/>
    <property type="evidence" value="ECO:0007669"/>
    <property type="project" value="UniProtKB-SubCell"/>
</dbReference>
<sequence>MSEENQEKQFGIQKVYTRNVSFEAPNSPEIFTQDFQPQLDVDLNVESRSLEEGVFHVVVRVTATTKMDDKTAFLCEVEQAGIFTLMGFDEGETNYLLGVQCPNTLFPYAREAVSDLVTRGGFPQLLLEPVNFEGIYADHLQKQAESTKQ</sequence>
<evidence type="ECO:0000256" key="5">
    <source>
        <dbReference type="HAMAP-Rule" id="MF_00821"/>
    </source>
</evidence>
<evidence type="ECO:0000256" key="4">
    <source>
        <dbReference type="ARBA" id="ARBA00023010"/>
    </source>
</evidence>
<dbReference type="GO" id="GO:0051262">
    <property type="term" value="P:protein tetramerization"/>
    <property type="evidence" value="ECO:0007669"/>
    <property type="project" value="InterPro"/>
</dbReference>